<dbReference type="eggNOG" id="ENOG5032Y98">
    <property type="taxonomic scope" value="Bacteria"/>
</dbReference>
<name>A0A074J8N3_9RHOB</name>
<keyword evidence="2" id="KW-1185">Reference proteome</keyword>
<sequence>MNRAPLAYIRAKFRETLMRWIKQVFDHITLLQAALFAGLLGLAPFTPEPHIWEKLKMLAAGTLVRPLDWFDLVLHGLPWVVLAIKLAQWVKTGQTGKSGGGA</sequence>
<evidence type="ECO:0000313" key="2">
    <source>
        <dbReference type="Proteomes" id="UP000027432"/>
    </source>
</evidence>
<organism evidence="1 2">
    <name type="scientific">Thioclava pacifica DSM 10166</name>
    <dbReference type="NCBI Taxonomy" id="1353537"/>
    <lineage>
        <taxon>Bacteria</taxon>
        <taxon>Pseudomonadati</taxon>
        <taxon>Pseudomonadota</taxon>
        <taxon>Alphaproteobacteria</taxon>
        <taxon>Rhodobacterales</taxon>
        <taxon>Paracoccaceae</taxon>
        <taxon>Thioclava</taxon>
    </lineage>
</organism>
<evidence type="ECO:0008006" key="3">
    <source>
        <dbReference type="Google" id="ProtNLM"/>
    </source>
</evidence>
<evidence type="ECO:0000313" key="1">
    <source>
        <dbReference type="EMBL" id="KEO51953.1"/>
    </source>
</evidence>
<dbReference type="AlphaFoldDB" id="A0A074J8N3"/>
<gene>
    <name evidence="1" type="ORF">TP2_10770</name>
</gene>
<protein>
    <recommendedName>
        <fullName evidence="3">RND transporter</fullName>
    </recommendedName>
</protein>
<reference evidence="1 2" key="1">
    <citation type="submission" date="2013-07" db="EMBL/GenBank/DDBJ databases">
        <title>Thioclava pacifica DSM 10166 Genome Sequencing.</title>
        <authorList>
            <person name="Lai Q."/>
            <person name="Shao Z."/>
        </authorList>
    </citation>
    <scope>NUCLEOTIDE SEQUENCE [LARGE SCALE GENOMIC DNA]</scope>
    <source>
        <strain evidence="1 2">DSM 10166</strain>
    </source>
</reference>
<comment type="caution">
    <text evidence="1">The sequence shown here is derived from an EMBL/GenBank/DDBJ whole genome shotgun (WGS) entry which is preliminary data.</text>
</comment>
<dbReference type="Proteomes" id="UP000027432">
    <property type="component" value="Unassembled WGS sequence"/>
</dbReference>
<accession>A0A074J8N3</accession>
<dbReference type="EMBL" id="AUND01000034">
    <property type="protein sequence ID" value="KEO51953.1"/>
    <property type="molecule type" value="Genomic_DNA"/>
</dbReference>
<proteinExistence type="predicted"/>